<feature type="region of interest" description="Disordered" evidence="1">
    <location>
        <begin position="327"/>
        <end position="352"/>
    </location>
</feature>
<dbReference type="OrthoDB" id="1242806at2"/>
<dbReference type="Gene3D" id="2.70.70.10">
    <property type="entry name" value="Glucose Permease (Domain IIA)"/>
    <property type="match status" value="1"/>
</dbReference>
<dbReference type="AlphaFoldDB" id="A0A158B2V9"/>
<dbReference type="EMBL" id="FCOF02000011">
    <property type="protein sequence ID" value="SAK64299.1"/>
    <property type="molecule type" value="Genomic_DNA"/>
</dbReference>
<dbReference type="SUPFAM" id="SSF53955">
    <property type="entry name" value="Lysozyme-like"/>
    <property type="match status" value="1"/>
</dbReference>
<dbReference type="InterPro" id="IPR011055">
    <property type="entry name" value="Dup_hybrid_motif"/>
</dbReference>
<name>A0A158B2V9_9BURK</name>
<dbReference type="Proteomes" id="UP000054870">
    <property type="component" value="Unassembled WGS sequence"/>
</dbReference>
<reference evidence="2" key="1">
    <citation type="submission" date="2016-01" db="EMBL/GenBank/DDBJ databases">
        <authorList>
            <person name="Peeters C."/>
        </authorList>
    </citation>
    <scope>NUCLEOTIDE SEQUENCE [LARGE SCALE GENOMIC DNA]</scope>
    <source>
        <strain evidence="2">LMG 29318</strain>
    </source>
</reference>
<protein>
    <submittedName>
        <fullName evidence="2">Uncharacterized protein</fullName>
    </submittedName>
</protein>
<sequence length="773" mass="86339">MIISPPFLPAAGLRNSDATANPPILDLMMDEVDKYELAHGNYPIAFDRRWHCGAHLMPSMQNEKVRAIADGDVVAYRVCQKAYDGGGGTRDSNAGFVLLKHTTETGEGRTLTFYSLYMHLLDLSSYNGADGRLLPEFLQMPTPGGDTEPSPAQKGVNLKVRRKDVLGWVGACHAQQHLHFEIFMTKADHDAYFGRTQLGKRVASMATGNDCWGHIYYVIPAGSSFRALPPGVDSHNKLNGIAFDALQAGRNAEQLFVEMFFHKGSKFTNVWAVSGESRTLLTPTPVKEAGYEYDMYKRATALYPACPSDGYELLRFGRILSPSPTLGLATGATPPPVDASVQGNPRPRDAQNPRATWTRVTFAAGREGYIDVSPDTILKLSDADFSGLAGWEKISEGNTPFSADGLCDIDALKKIVKDTKEHQTPQQIALKEEHKKEDVLANYVKSNKAVREQLRGFVCEAPSEWDSSHNEERYRKLKDEGEFYHGDEDGYKAFIKLLKSFQFWDKTGFASGEKLWFFHPLAFVRLFRRCGWLTPTELNRTIPAAKAPDAQRFCPSINILTRKYLGPDLVRMSHFIGQMAHETDALGGAMVEGGNSAESKDYETGLDYFKGPDSYSYFKKGAGYEKTKNTLGNEFNSGDGIKFRGRGSLQITGRDLYSQYWVFRGWIRTSDFDKNWWGKAGWWDVPRNSAIRPAVINDPQKISSRAIGNDFNAIDVGGWYWVTKNINNSCDRDVSFAIASTNISMIINRYDQPTFTARKQRSEQATVILCDAN</sequence>
<organism evidence="2 3">
    <name type="scientific">Caballeronia catudaia</name>
    <dbReference type="NCBI Taxonomy" id="1777136"/>
    <lineage>
        <taxon>Bacteria</taxon>
        <taxon>Pseudomonadati</taxon>
        <taxon>Pseudomonadota</taxon>
        <taxon>Betaproteobacteria</taxon>
        <taxon>Burkholderiales</taxon>
        <taxon>Burkholderiaceae</taxon>
        <taxon>Caballeronia</taxon>
    </lineage>
</organism>
<proteinExistence type="predicted"/>
<evidence type="ECO:0000256" key="1">
    <source>
        <dbReference type="SAM" id="MobiDB-lite"/>
    </source>
</evidence>
<comment type="caution">
    <text evidence="2">The sequence shown here is derived from an EMBL/GenBank/DDBJ whole genome shotgun (WGS) entry which is preliminary data.</text>
</comment>
<dbReference type="Gene3D" id="1.10.530.10">
    <property type="match status" value="1"/>
</dbReference>
<evidence type="ECO:0000313" key="3">
    <source>
        <dbReference type="Proteomes" id="UP000054870"/>
    </source>
</evidence>
<dbReference type="RefSeq" id="WP_061124800.1">
    <property type="nucleotide sequence ID" value="NZ_FCOF02000011.1"/>
</dbReference>
<keyword evidence="3" id="KW-1185">Reference proteome</keyword>
<gene>
    <name evidence="2" type="ORF">AWB75_02924</name>
</gene>
<evidence type="ECO:0000313" key="2">
    <source>
        <dbReference type="EMBL" id="SAK64299.1"/>
    </source>
</evidence>
<dbReference type="InterPro" id="IPR023346">
    <property type="entry name" value="Lysozyme-like_dom_sf"/>
</dbReference>
<accession>A0A158B2V9</accession>